<evidence type="ECO:0000313" key="3">
    <source>
        <dbReference type="Proteomes" id="UP000271162"/>
    </source>
</evidence>
<reference evidence="2 3" key="2">
    <citation type="submission" date="2018-11" db="EMBL/GenBank/DDBJ databases">
        <authorList>
            <consortium name="Pathogen Informatics"/>
        </authorList>
    </citation>
    <scope>NUCLEOTIDE SEQUENCE [LARGE SCALE GENOMIC DNA]</scope>
</reference>
<reference evidence="4" key="1">
    <citation type="submission" date="2017-02" db="UniProtKB">
        <authorList>
            <consortium name="WormBaseParasite"/>
        </authorList>
    </citation>
    <scope>IDENTIFICATION</scope>
</reference>
<evidence type="ECO:0000256" key="1">
    <source>
        <dbReference type="SAM" id="MobiDB-lite"/>
    </source>
</evidence>
<evidence type="ECO:0000313" key="4">
    <source>
        <dbReference type="WBParaSite" id="NBR_0000932301-mRNA-1"/>
    </source>
</evidence>
<feature type="compositionally biased region" description="Polar residues" evidence="1">
    <location>
        <begin position="14"/>
        <end position="28"/>
    </location>
</feature>
<feature type="compositionally biased region" description="Polar residues" evidence="1">
    <location>
        <begin position="219"/>
        <end position="249"/>
    </location>
</feature>
<dbReference type="WBParaSite" id="NBR_0000932301-mRNA-1">
    <property type="protein sequence ID" value="NBR_0000932301-mRNA-1"/>
    <property type="gene ID" value="NBR_0000932301"/>
</dbReference>
<dbReference type="Proteomes" id="UP000271162">
    <property type="component" value="Unassembled WGS sequence"/>
</dbReference>
<sequence>MPRRSQRIAAKDSQLASPPSPTNTQSSHHTGDLPDVSSLSAAELLEKAIDLCDNALISHYLKNLGKKLAHAVHEGYEQERRSRSVVISGLPEANANSSSLARQRDLQDKVDRLLEVLDVECKPSEVYRMGVPSQTRPRLVKVVFPTSAHWRRAVANARRLRSSEYRDVYLRRSMTAAERRRDYELRQVAKERNQGCDTREWVVYRGEVVRRSTLHHRSTVSSQPQNLLSTPQCHQRHSQMSTTTRQGVE</sequence>
<gene>
    <name evidence="2" type="ORF">NBR_LOCUS9324</name>
</gene>
<feature type="region of interest" description="Disordered" evidence="1">
    <location>
        <begin position="215"/>
        <end position="249"/>
    </location>
</feature>
<evidence type="ECO:0000313" key="2">
    <source>
        <dbReference type="EMBL" id="VDL72913.1"/>
    </source>
</evidence>
<proteinExistence type="predicted"/>
<feature type="region of interest" description="Disordered" evidence="1">
    <location>
        <begin position="1"/>
        <end position="35"/>
    </location>
</feature>
<protein>
    <submittedName>
        <fullName evidence="2 4">Uncharacterized protein</fullName>
    </submittedName>
</protein>
<keyword evidence="3" id="KW-1185">Reference proteome</keyword>
<dbReference type="AlphaFoldDB" id="A0A0N4Y154"/>
<name>A0A0N4Y154_NIPBR</name>
<dbReference type="EMBL" id="UYSL01020124">
    <property type="protein sequence ID" value="VDL72913.1"/>
    <property type="molecule type" value="Genomic_DNA"/>
</dbReference>
<organism evidence="4">
    <name type="scientific">Nippostrongylus brasiliensis</name>
    <name type="common">Rat hookworm</name>
    <dbReference type="NCBI Taxonomy" id="27835"/>
    <lineage>
        <taxon>Eukaryota</taxon>
        <taxon>Metazoa</taxon>
        <taxon>Ecdysozoa</taxon>
        <taxon>Nematoda</taxon>
        <taxon>Chromadorea</taxon>
        <taxon>Rhabditida</taxon>
        <taxon>Rhabditina</taxon>
        <taxon>Rhabditomorpha</taxon>
        <taxon>Strongyloidea</taxon>
        <taxon>Heligmosomidae</taxon>
        <taxon>Nippostrongylus</taxon>
    </lineage>
</organism>
<dbReference type="STRING" id="27835.A0A0N4Y154"/>
<accession>A0A0N4Y154</accession>